<evidence type="ECO:0000313" key="6">
    <source>
        <dbReference type="Proteomes" id="UP000237631"/>
    </source>
</evidence>
<dbReference type="PANTHER" id="PTHR43792">
    <property type="entry name" value="GNAT FAMILY, PUTATIVE (AFU_ORTHOLOGUE AFUA_3G00765)-RELATED-RELATED"/>
    <property type="match status" value="1"/>
</dbReference>
<feature type="domain" description="N-acetyltransferase" evidence="4">
    <location>
        <begin position="20"/>
        <end position="177"/>
    </location>
</feature>
<keyword evidence="6" id="KW-1185">Reference proteome</keyword>
<dbReference type="InterPro" id="IPR051531">
    <property type="entry name" value="N-acetyltransferase"/>
</dbReference>
<comment type="similarity">
    <text evidence="3">Belongs to the acetyltransferase family. RimJ subfamily.</text>
</comment>
<dbReference type="EMBL" id="PNEN01000570">
    <property type="protein sequence ID" value="PPJ54191.1"/>
    <property type="molecule type" value="Genomic_DNA"/>
</dbReference>
<dbReference type="STRING" id="357750.A0A2S6C3A2"/>
<dbReference type="InterPro" id="IPR016181">
    <property type="entry name" value="Acyl_CoA_acyltransferase"/>
</dbReference>
<dbReference type="InterPro" id="IPR000182">
    <property type="entry name" value="GNAT_dom"/>
</dbReference>
<evidence type="ECO:0000313" key="5">
    <source>
        <dbReference type="EMBL" id="PPJ54191.1"/>
    </source>
</evidence>
<reference evidence="6" key="1">
    <citation type="journal article" date="2017" name="bioRxiv">
        <title>Conservation of a gene cluster reveals novel cercosporin biosynthetic mechanisms and extends production to the genus Colletotrichum.</title>
        <authorList>
            <person name="de Jonge R."/>
            <person name="Ebert M.K."/>
            <person name="Huitt-Roehl C.R."/>
            <person name="Pal P."/>
            <person name="Suttle J.C."/>
            <person name="Spanner R.E."/>
            <person name="Neubauer J.D."/>
            <person name="Jurick W.M.II."/>
            <person name="Stott K.A."/>
            <person name="Secor G.A."/>
            <person name="Thomma B.P.H.J."/>
            <person name="Van de Peer Y."/>
            <person name="Townsend C.A."/>
            <person name="Bolton M.D."/>
        </authorList>
    </citation>
    <scope>NUCLEOTIDE SEQUENCE [LARGE SCALE GENOMIC DNA]</scope>
    <source>
        <strain evidence="6">CBS538.71</strain>
    </source>
</reference>
<protein>
    <recommendedName>
        <fullName evidence="4">N-acetyltransferase domain-containing protein</fullName>
    </recommendedName>
</protein>
<dbReference type="GO" id="GO:0016747">
    <property type="term" value="F:acyltransferase activity, transferring groups other than amino-acyl groups"/>
    <property type="evidence" value="ECO:0007669"/>
    <property type="project" value="InterPro"/>
</dbReference>
<dbReference type="AlphaFoldDB" id="A0A2S6C3A2"/>
<keyword evidence="1" id="KW-0808">Transferase</keyword>
<dbReference type="Proteomes" id="UP000237631">
    <property type="component" value="Unassembled WGS sequence"/>
</dbReference>
<accession>A0A2S6C3A2</accession>
<evidence type="ECO:0000256" key="3">
    <source>
        <dbReference type="ARBA" id="ARBA00038502"/>
    </source>
</evidence>
<dbReference type="OrthoDB" id="630895at2759"/>
<gene>
    <name evidence="5" type="ORF">CBER1_01109</name>
</gene>
<keyword evidence="2" id="KW-0012">Acyltransferase</keyword>
<evidence type="ECO:0000259" key="4">
    <source>
        <dbReference type="PROSITE" id="PS51186"/>
    </source>
</evidence>
<evidence type="ECO:0000256" key="1">
    <source>
        <dbReference type="ARBA" id="ARBA00022679"/>
    </source>
</evidence>
<dbReference type="Gene3D" id="3.40.630.30">
    <property type="match status" value="1"/>
</dbReference>
<dbReference type="Pfam" id="PF13302">
    <property type="entry name" value="Acetyltransf_3"/>
    <property type="match status" value="1"/>
</dbReference>
<dbReference type="SUPFAM" id="SSF55729">
    <property type="entry name" value="Acyl-CoA N-acyltransferases (Nat)"/>
    <property type="match status" value="1"/>
</dbReference>
<proteinExistence type="inferred from homology"/>
<name>A0A2S6C3A2_9PEZI</name>
<dbReference type="PROSITE" id="PS51186">
    <property type="entry name" value="GNAT"/>
    <property type="match status" value="1"/>
</dbReference>
<dbReference type="PANTHER" id="PTHR43792:SF8">
    <property type="entry name" value="[RIBOSOMAL PROTEIN US5]-ALANINE N-ACETYLTRANSFERASE"/>
    <property type="match status" value="1"/>
</dbReference>
<sequence length="177" mass="19568">MSDPSTSTTNGIILDLGDGLTVRKHPHPYTEENATFWIKHCLSEENCVRSGDWTYENGASGPLMCTHYAIAINDEACGSIGLDFGSDVYFHTAELGYWLSEEYWGKGVMSRVVPAFVDWSWNTFGILARINAEVVEGNLASANLLQKSGLKLEGRRERQICKGGVFKNALMFGALRP</sequence>
<organism evidence="5 6">
    <name type="scientific">Cercospora berteroae</name>
    <dbReference type="NCBI Taxonomy" id="357750"/>
    <lineage>
        <taxon>Eukaryota</taxon>
        <taxon>Fungi</taxon>
        <taxon>Dikarya</taxon>
        <taxon>Ascomycota</taxon>
        <taxon>Pezizomycotina</taxon>
        <taxon>Dothideomycetes</taxon>
        <taxon>Dothideomycetidae</taxon>
        <taxon>Mycosphaerellales</taxon>
        <taxon>Mycosphaerellaceae</taxon>
        <taxon>Cercospora</taxon>
    </lineage>
</organism>
<comment type="caution">
    <text evidence="5">The sequence shown here is derived from an EMBL/GenBank/DDBJ whole genome shotgun (WGS) entry which is preliminary data.</text>
</comment>
<evidence type="ECO:0000256" key="2">
    <source>
        <dbReference type="ARBA" id="ARBA00023315"/>
    </source>
</evidence>